<dbReference type="NCBIfam" id="TIGR00585">
    <property type="entry name" value="mutl"/>
    <property type="match status" value="1"/>
</dbReference>
<dbReference type="SMART" id="SM01340">
    <property type="entry name" value="DNA_mis_repair"/>
    <property type="match status" value="1"/>
</dbReference>
<dbReference type="GO" id="GO:0006298">
    <property type="term" value="P:mismatch repair"/>
    <property type="evidence" value="ECO:0007669"/>
    <property type="project" value="InterPro"/>
</dbReference>
<dbReference type="GO" id="GO:0032389">
    <property type="term" value="C:MutLalpha complex"/>
    <property type="evidence" value="ECO:0007669"/>
    <property type="project" value="TreeGrafter"/>
</dbReference>
<feature type="domain" description="DNA mismatch repair protein S5" evidence="4">
    <location>
        <begin position="225"/>
        <end position="377"/>
    </location>
</feature>
<evidence type="ECO:0000313" key="6">
    <source>
        <dbReference type="Proteomes" id="UP000578531"/>
    </source>
</evidence>
<dbReference type="SUPFAM" id="SSF54211">
    <property type="entry name" value="Ribosomal protein S5 domain 2-like"/>
    <property type="match status" value="1"/>
</dbReference>
<dbReference type="InterPro" id="IPR002099">
    <property type="entry name" value="MutL/Mlh/PMS"/>
</dbReference>
<protein>
    <recommendedName>
        <fullName evidence="4">DNA mismatch repair protein S5 domain-containing protein</fullName>
    </recommendedName>
</protein>
<dbReference type="FunFam" id="3.30.565.10:FF:000017">
    <property type="entry name" value="PMS1 homolog 1, mismatch repair system component"/>
    <property type="match status" value="1"/>
</dbReference>
<feature type="compositionally biased region" description="Polar residues" evidence="3">
    <location>
        <begin position="480"/>
        <end position="501"/>
    </location>
</feature>
<evidence type="ECO:0000259" key="4">
    <source>
        <dbReference type="SMART" id="SM01340"/>
    </source>
</evidence>
<dbReference type="AlphaFoldDB" id="A0A8H6L2R7"/>
<dbReference type="PANTHER" id="PTHR10073">
    <property type="entry name" value="DNA MISMATCH REPAIR PROTEIN MLH, PMS, MUTL"/>
    <property type="match status" value="1"/>
</dbReference>
<keyword evidence="6" id="KW-1185">Reference proteome</keyword>
<proteinExistence type="inferred from homology"/>
<feature type="region of interest" description="Disordered" evidence="3">
    <location>
        <begin position="707"/>
        <end position="770"/>
    </location>
</feature>
<feature type="region of interest" description="Disordered" evidence="3">
    <location>
        <begin position="579"/>
        <end position="655"/>
    </location>
</feature>
<feature type="compositionally biased region" description="Polar residues" evidence="3">
    <location>
        <begin position="432"/>
        <end position="446"/>
    </location>
</feature>
<dbReference type="InterPro" id="IPR020568">
    <property type="entry name" value="Ribosomal_Su5_D2-typ_SF"/>
</dbReference>
<dbReference type="PANTHER" id="PTHR10073:SF41">
    <property type="entry name" value="MISMATCH REPAIR PROTEIN, PUTATIVE (AFU_ORTHOLOGUE AFUA_8G05820)-RELATED"/>
    <property type="match status" value="1"/>
</dbReference>
<feature type="region of interest" description="Disordered" evidence="3">
    <location>
        <begin position="417"/>
        <end position="525"/>
    </location>
</feature>
<dbReference type="RefSeq" id="XP_037162817.1">
    <property type="nucleotide sequence ID" value="XM_037310231.1"/>
</dbReference>
<comment type="caution">
    <text evidence="5">The sequence shown here is derived from an EMBL/GenBank/DDBJ whole genome shotgun (WGS) entry which is preliminary data.</text>
</comment>
<dbReference type="GeneID" id="59289987"/>
<dbReference type="Proteomes" id="UP000578531">
    <property type="component" value="Unassembled WGS sequence"/>
</dbReference>
<evidence type="ECO:0000256" key="3">
    <source>
        <dbReference type="SAM" id="MobiDB-lite"/>
    </source>
</evidence>
<dbReference type="GO" id="GO:0016887">
    <property type="term" value="F:ATP hydrolysis activity"/>
    <property type="evidence" value="ECO:0007669"/>
    <property type="project" value="InterPro"/>
</dbReference>
<dbReference type="GO" id="GO:0005524">
    <property type="term" value="F:ATP binding"/>
    <property type="evidence" value="ECO:0007669"/>
    <property type="project" value="InterPro"/>
</dbReference>
<organism evidence="5 6">
    <name type="scientific">Letharia columbiana</name>
    <dbReference type="NCBI Taxonomy" id="112416"/>
    <lineage>
        <taxon>Eukaryota</taxon>
        <taxon>Fungi</taxon>
        <taxon>Dikarya</taxon>
        <taxon>Ascomycota</taxon>
        <taxon>Pezizomycotina</taxon>
        <taxon>Lecanoromycetes</taxon>
        <taxon>OSLEUM clade</taxon>
        <taxon>Lecanoromycetidae</taxon>
        <taxon>Lecanorales</taxon>
        <taxon>Lecanorineae</taxon>
        <taxon>Parmeliaceae</taxon>
        <taxon>Letharia</taxon>
    </lineage>
</organism>
<feature type="region of interest" description="Disordered" evidence="3">
    <location>
        <begin position="538"/>
        <end position="559"/>
    </location>
</feature>
<dbReference type="GO" id="GO:0061982">
    <property type="term" value="P:meiosis I cell cycle process"/>
    <property type="evidence" value="ECO:0007669"/>
    <property type="project" value="UniProtKB-ARBA"/>
</dbReference>
<dbReference type="InterPro" id="IPR038973">
    <property type="entry name" value="MutL/Mlh/Pms-like"/>
</dbReference>
<sequence length="1059" mass="114686">MPIAALPPNAVRAIGSSQALTDSASVVKELVDNAIDGRATTISIEISANALDDIRVKDNGHGVAPDDRTMTCTRHCTSKIRDLHDLENIGGRSLGFRGEALASAAEMSGSLTITTRIEGEGTAVELKFDRKGQISGKKRTSHPVGTTVRVEKFLQNLPVRRQAAEKIAVKIHAKVKRMLQAYALARPHLRLSLKILKAKDRKGDWTYPKSGAISASRLEASFNAAADIFGKKLTSQCESTFSSWSSTGEQIDEATSEQLGPSASRDEAYTLEAITARQDCDCSVLSNAGQYLSVDSRPVSCTRGTLKQIISSYKSHLRSATVGEDNAKTVDPFLCLNIACPPGAYDANVEPAKDDVLFANSELLLEIVERWFHSIYGEVQPNFSKPSAKTVSALNPRGIELLLARTIAPVESAPVGISRVGGSTLPAPRSASKLTTHPQPHSSPLATSAFDPSAAAPPCQKSDGISGAISHSITEPPATDETQTGAPRSPPSSHDFSTTMLSEKAGLRPSSNIVPVEGKPGWIGSMYAEDEDDAEDLELDLRGPPRSSADIDPDGEEHLRDVNVSNPWAFAKLNAAMRPSGRNKQFHTPRRQIGDVGQSPDPSSDDLPRDLDPSLAEKPLRRVHQAHSSSEAAYPTPSPFPFPQKARGKRKAGDASVDALLTPAPSKGERHRRGALDTWVQKSLGGYDELGDTFNTVQRSLGGYDELDYSSNTLQEDPGAPDQPCSRDFVSARSLPPGGTPLSEIPDASQRARRKPRPRKQQQGNIDKPFIFPVNDPNRVWFDTRENPLQKRPQRLRPNNDHQDIPTVPTLILRDDEIEEDEPIISASAERSLPPIHPDLAITLDYEARKQKAGEAHRKVLREQAAAAKLASKAPADGPNPLHPQHATTSPHKNRQAKAIAALHNSDGPSPATPSLGAEGTAALEPSDPRAYLLRMQQQGEQAPESLRGRSKRQKTAMLPLETVQEGSYIGDLSLMVEDVNVGDVEEDMKDSGAWDHYVKSGEVGEAFEKVSMEEIKRWEGKLRDSVRGMYAVEGEEGERADVDVDLSTILRAHLAGHA</sequence>
<dbReference type="InterPro" id="IPR014721">
    <property type="entry name" value="Ribsml_uS5_D2-typ_fold_subgr"/>
</dbReference>
<feature type="region of interest" description="Disordered" evidence="3">
    <location>
        <begin position="904"/>
        <end position="923"/>
    </location>
</feature>
<dbReference type="GO" id="GO:0140664">
    <property type="term" value="F:ATP-dependent DNA damage sensor activity"/>
    <property type="evidence" value="ECO:0007669"/>
    <property type="project" value="InterPro"/>
</dbReference>
<dbReference type="OrthoDB" id="10263226at2759"/>
<dbReference type="PROSITE" id="PS00058">
    <property type="entry name" value="DNA_MISMATCH_REPAIR_1"/>
    <property type="match status" value="1"/>
</dbReference>
<dbReference type="InterPro" id="IPR014762">
    <property type="entry name" value="DNA_mismatch_repair_CS"/>
</dbReference>
<feature type="region of interest" description="Disordered" evidence="3">
    <location>
        <begin position="866"/>
        <end position="897"/>
    </location>
</feature>
<dbReference type="CDD" id="cd16926">
    <property type="entry name" value="HATPase_MutL-MLH-PMS-like"/>
    <property type="match status" value="1"/>
</dbReference>
<evidence type="ECO:0000313" key="5">
    <source>
        <dbReference type="EMBL" id="KAF6233399.1"/>
    </source>
</evidence>
<dbReference type="Pfam" id="PF13589">
    <property type="entry name" value="HATPase_c_3"/>
    <property type="match status" value="1"/>
</dbReference>
<dbReference type="EMBL" id="JACCJC010000038">
    <property type="protein sequence ID" value="KAF6233399.1"/>
    <property type="molecule type" value="Genomic_DNA"/>
</dbReference>
<dbReference type="SUPFAM" id="SSF55874">
    <property type="entry name" value="ATPase domain of HSP90 chaperone/DNA topoisomerase II/histidine kinase"/>
    <property type="match status" value="1"/>
</dbReference>
<evidence type="ECO:0000256" key="1">
    <source>
        <dbReference type="ARBA" id="ARBA00006082"/>
    </source>
</evidence>
<dbReference type="Gene3D" id="3.30.565.10">
    <property type="entry name" value="Histidine kinase-like ATPase, C-terminal domain"/>
    <property type="match status" value="1"/>
</dbReference>
<dbReference type="InterPro" id="IPR013507">
    <property type="entry name" value="DNA_mismatch_S5_2-like"/>
</dbReference>
<dbReference type="InterPro" id="IPR036890">
    <property type="entry name" value="HATPase_C_sf"/>
</dbReference>
<accession>A0A8H6L2R7</accession>
<reference evidence="5 6" key="1">
    <citation type="journal article" date="2020" name="Genomics">
        <title>Complete, high-quality genomes from long-read metagenomic sequencing of two wolf lichen thalli reveals enigmatic genome architecture.</title>
        <authorList>
            <person name="McKenzie S.K."/>
            <person name="Walston R.F."/>
            <person name="Allen J.L."/>
        </authorList>
    </citation>
    <scope>NUCLEOTIDE SEQUENCE [LARGE SCALE GENOMIC DNA]</scope>
    <source>
        <strain evidence="5">WasteWater2</strain>
    </source>
</reference>
<dbReference type="Pfam" id="PF01119">
    <property type="entry name" value="DNA_mis_repair"/>
    <property type="match status" value="1"/>
</dbReference>
<feature type="compositionally biased region" description="Low complexity" evidence="3">
    <location>
        <begin position="866"/>
        <end position="876"/>
    </location>
</feature>
<dbReference type="Gene3D" id="3.30.230.10">
    <property type="match status" value="1"/>
</dbReference>
<name>A0A8H6L2R7_9LECA</name>
<dbReference type="GO" id="GO:0030983">
    <property type="term" value="F:mismatched DNA binding"/>
    <property type="evidence" value="ECO:0007669"/>
    <property type="project" value="InterPro"/>
</dbReference>
<feature type="compositionally biased region" description="Basic residues" evidence="3">
    <location>
        <begin position="751"/>
        <end position="760"/>
    </location>
</feature>
<evidence type="ECO:0000256" key="2">
    <source>
        <dbReference type="ARBA" id="ARBA00022763"/>
    </source>
</evidence>
<gene>
    <name evidence="5" type="ORF">HO173_008331</name>
</gene>
<comment type="similarity">
    <text evidence="1">Belongs to the DNA mismatch repair MutL/HexB family.</text>
</comment>
<keyword evidence="2" id="KW-0227">DNA damage</keyword>